<keyword evidence="3" id="KW-1185">Reference proteome</keyword>
<accession>A0AA36IET4</accession>
<evidence type="ECO:0000256" key="1">
    <source>
        <dbReference type="SAM" id="MobiDB-lite"/>
    </source>
</evidence>
<dbReference type="Proteomes" id="UP001178507">
    <property type="component" value="Unassembled WGS sequence"/>
</dbReference>
<reference evidence="2" key="1">
    <citation type="submission" date="2023-08" db="EMBL/GenBank/DDBJ databases">
        <authorList>
            <person name="Chen Y."/>
            <person name="Shah S."/>
            <person name="Dougan E. K."/>
            <person name="Thang M."/>
            <person name="Chan C."/>
        </authorList>
    </citation>
    <scope>NUCLEOTIDE SEQUENCE</scope>
</reference>
<evidence type="ECO:0000313" key="3">
    <source>
        <dbReference type="Proteomes" id="UP001178507"/>
    </source>
</evidence>
<dbReference type="EMBL" id="CAUJNA010001228">
    <property type="protein sequence ID" value="CAJ1385390.1"/>
    <property type="molecule type" value="Genomic_DNA"/>
</dbReference>
<dbReference type="AlphaFoldDB" id="A0AA36IET4"/>
<protein>
    <recommendedName>
        <fullName evidence="4">EF-hand domain-containing protein</fullName>
    </recommendedName>
</protein>
<comment type="caution">
    <text evidence="2">The sequence shown here is derived from an EMBL/GenBank/DDBJ whole genome shotgun (WGS) entry which is preliminary data.</text>
</comment>
<evidence type="ECO:0008006" key="4">
    <source>
        <dbReference type="Google" id="ProtNLM"/>
    </source>
</evidence>
<name>A0AA36IET4_9DINO</name>
<proteinExistence type="predicted"/>
<sequence>MLPDRIDGKQAEELFARLDGPGRGYLGAGKVLRILCSDTFTQRPGVARAVAAASVRASGGRLCKEAFLEAVRAGQSSAATEESVPTLRVKLSDLFEPPVPTARCRRATASSSKRVAASPFAGPTSGVALEEWASRRFASSLRTHKASPKTMSGRKREGDGAPGVGCCGKSCAARF</sequence>
<gene>
    <name evidence="2" type="ORF">EVOR1521_LOCUS12007</name>
</gene>
<feature type="region of interest" description="Disordered" evidence="1">
    <location>
        <begin position="140"/>
        <end position="161"/>
    </location>
</feature>
<evidence type="ECO:0000313" key="2">
    <source>
        <dbReference type="EMBL" id="CAJ1385390.1"/>
    </source>
</evidence>
<organism evidence="2 3">
    <name type="scientific">Effrenium voratum</name>
    <dbReference type="NCBI Taxonomy" id="2562239"/>
    <lineage>
        <taxon>Eukaryota</taxon>
        <taxon>Sar</taxon>
        <taxon>Alveolata</taxon>
        <taxon>Dinophyceae</taxon>
        <taxon>Suessiales</taxon>
        <taxon>Symbiodiniaceae</taxon>
        <taxon>Effrenium</taxon>
    </lineage>
</organism>